<comment type="caution">
    <text evidence="4">The sequence shown here is derived from an EMBL/GenBank/DDBJ whole genome shotgun (WGS) entry which is preliminary data.</text>
</comment>
<proteinExistence type="predicted"/>
<dbReference type="Proteomes" id="UP001216674">
    <property type="component" value="Unassembled WGS sequence"/>
</dbReference>
<dbReference type="InterPro" id="IPR001296">
    <property type="entry name" value="Glyco_trans_1"/>
</dbReference>
<dbReference type="RefSeq" id="WP_276269171.1">
    <property type="nucleotide sequence ID" value="NZ_JARJLM010000683.1"/>
</dbReference>
<evidence type="ECO:0000259" key="2">
    <source>
        <dbReference type="Pfam" id="PF00534"/>
    </source>
</evidence>
<evidence type="ECO:0000313" key="5">
    <source>
        <dbReference type="Proteomes" id="UP001216674"/>
    </source>
</evidence>
<sequence length="423" mass="44700">MKALRESGLSGEASLPDGGDLGRDAAGLGAMRRPLLFVDQSGELGGAELSLLDIARHRRGDGEVLLLSDGPFRRRLEAEGVKVAVEDGGAIGAIRTRGLGAGVLRALMALPGLVRRVARRARQADVVYANTQKAMAVAVLGRWLHRRPVIWHLRDIVDAGHFGRAQRFAIRCLSRGLDQVIANSQASAAAFDTLTGGRIPVEVIHNGIDAAPFEAARSLDRQALRAANGLPADTLLVGLFGRLAPWKGQHVLLEAVSRVAGMTAVLVGAALFGEGAYEQALRERAAEPDLCGRVQFLGFREDVADLMHCVDVVVHASVSPEPFGRVVVEGMLARKPVVATAAGGVPEIIEHGVTGWLVQPGDAGALADALARLCDDEQRDLLSGNALDAAILRFAPQAILAAIDRVIAGVIRSHRFARDSPAA</sequence>
<dbReference type="CDD" id="cd03801">
    <property type="entry name" value="GT4_PimA-like"/>
    <property type="match status" value="1"/>
</dbReference>
<feature type="domain" description="Glycosyl transferase family 1" evidence="2">
    <location>
        <begin position="220"/>
        <end position="378"/>
    </location>
</feature>
<dbReference type="Gene3D" id="3.40.50.2000">
    <property type="entry name" value="Glycogen Phosphorylase B"/>
    <property type="match status" value="2"/>
</dbReference>
<dbReference type="SUPFAM" id="SSF53756">
    <property type="entry name" value="UDP-Glycosyltransferase/glycogen phosphorylase"/>
    <property type="match status" value="1"/>
</dbReference>
<feature type="domain" description="Glycosyltransferase subfamily 4-like N-terminal" evidence="3">
    <location>
        <begin position="45"/>
        <end position="207"/>
    </location>
</feature>
<dbReference type="PANTHER" id="PTHR12526">
    <property type="entry name" value="GLYCOSYLTRANSFERASE"/>
    <property type="match status" value="1"/>
</dbReference>
<keyword evidence="5" id="KW-1185">Reference proteome</keyword>
<organism evidence="4 5">
    <name type="scientific">Cupriavidus basilensis</name>
    <dbReference type="NCBI Taxonomy" id="68895"/>
    <lineage>
        <taxon>Bacteria</taxon>
        <taxon>Pseudomonadati</taxon>
        <taxon>Pseudomonadota</taxon>
        <taxon>Betaproteobacteria</taxon>
        <taxon>Burkholderiales</taxon>
        <taxon>Burkholderiaceae</taxon>
        <taxon>Cupriavidus</taxon>
    </lineage>
</organism>
<dbReference type="EMBL" id="JARJLM010000683">
    <property type="protein sequence ID" value="MDF3839478.1"/>
    <property type="molecule type" value="Genomic_DNA"/>
</dbReference>
<evidence type="ECO:0000313" key="4">
    <source>
        <dbReference type="EMBL" id="MDF3839478.1"/>
    </source>
</evidence>
<evidence type="ECO:0000259" key="3">
    <source>
        <dbReference type="Pfam" id="PF13579"/>
    </source>
</evidence>
<dbReference type="Pfam" id="PF00534">
    <property type="entry name" value="Glycos_transf_1"/>
    <property type="match status" value="1"/>
</dbReference>
<accession>A0ABT6B3V1</accession>
<dbReference type="Pfam" id="PF13579">
    <property type="entry name" value="Glyco_trans_4_4"/>
    <property type="match status" value="1"/>
</dbReference>
<gene>
    <name evidence="4" type="ORF">P3W85_42060</name>
</gene>
<protein>
    <submittedName>
        <fullName evidence="4">Glycosyltransferase family 4 protein</fullName>
    </submittedName>
</protein>
<feature type="region of interest" description="Disordered" evidence="1">
    <location>
        <begin position="1"/>
        <end position="20"/>
    </location>
</feature>
<name>A0ABT6B3V1_9BURK</name>
<dbReference type="InterPro" id="IPR028098">
    <property type="entry name" value="Glyco_trans_4-like_N"/>
</dbReference>
<reference evidence="4 5" key="1">
    <citation type="submission" date="2023-03" db="EMBL/GenBank/DDBJ databases">
        <title>Draft assemblies of triclosan tolerant bacteria isolated from returned activated sludge.</title>
        <authorList>
            <person name="Van Hamelsveld S."/>
        </authorList>
    </citation>
    <scope>NUCLEOTIDE SEQUENCE [LARGE SCALE GENOMIC DNA]</scope>
    <source>
        <strain evidence="4 5">GW210010_S58</strain>
    </source>
</reference>
<evidence type="ECO:0000256" key="1">
    <source>
        <dbReference type="SAM" id="MobiDB-lite"/>
    </source>
</evidence>